<dbReference type="Gene3D" id="3.30.300.20">
    <property type="match status" value="1"/>
</dbReference>
<dbReference type="SUPFAM" id="SSF82784">
    <property type="entry name" value="OsmC-like"/>
    <property type="match status" value="1"/>
</dbReference>
<organism evidence="1 2">
    <name type="scientific">Sulfobacillus benefaciens</name>
    <dbReference type="NCBI Taxonomy" id="453960"/>
    <lineage>
        <taxon>Bacteria</taxon>
        <taxon>Bacillati</taxon>
        <taxon>Bacillota</taxon>
        <taxon>Clostridia</taxon>
        <taxon>Eubacteriales</taxon>
        <taxon>Clostridiales Family XVII. Incertae Sedis</taxon>
        <taxon>Sulfobacillus</taxon>
    </lineage>
</organism>
<comment type="caution">
    <text evidence="1">The sequence shown here is derived from an EMBL/GenBank/DDBJ whole genome shotgun (WGS) entry which is preliminary data.</text>
</comment>
<evidence type="ECO:0000313" key="2">
    <source>
        <dbReference type="Proteomes" id="UP000242972"/>
    </source>
</evidence>
<protein>
    <submittedName>
        <fullName evidence="1">Osmotically inducible protein C</fullName>
    </submittedName>
</protein>
<reference evidence="1 2" key="1">
    <citation type="journal article" date="2014" name="BMC Genomics">
        <title>Comparison of environmental and isolate Sulfobacillus genomes reveals diverse carbon, sulfur, nitrogen, and hydrogen metabolisms.</title>
        <authorList>
            <person name="Justice N.B."/>
            <person name="Norman A."/>
            <person name="Brown C.T."/>
            <person name="Singh A."/>
            <person name="Thomas B.C."/>
            <person name="Banfield J.F."/>
        </authorList>
    </citation>
    <scope>NUCLEOTIDE SEQUENCE [LARGE SCALE GENOMIC DNA]</scope>
    <source>
        <strain evidence="1">AMDSBA4</strain>
    </source>
</reference>
<dbReference type="EMBL" id="PXYW01000151">
    <property type="protein sequence ID" value="PSR25440.1"/>
    <property type="molecule type" value="Genomic_DNA"/>
</dbReference>
<sequence length="139" mass="15131">METYKVQVARMSPTHVRATVRNFQMELGGKRADLTAGFNPVETLLSAVGACLLTALAFVADLSHVTIGNASMTVEATRQDRPPILVGIQFHLQVETDLEDTRLARIVELAKKNSTVFQTVSLAVPIQGSWMKLPLQPGS</sequence>
<dbReference type="InterPro" id="IPR015946">
    <property type="entry name" value="KH_dom-like_a/b"/>
</dbReference>
<dbReference type="InterPro" id="IPR052924">
    <property type="entry name" value="OsmC/Ohr_hydroprdx_reductase"/>
</dbReference>
<dbReference type="PANTHER" id="PTHR35368">
    <property type="entry name" value="HYDROPEROXIDE REDUCTASE"/>
    <property type="match status" value="1"/>
</dbReference>
<dbReference type="Proteomes" id="UP000242972">
    <property type="component" value="Unassembled WGS sequence"/>
</dbReference>
<dbReference type="PANTHER" id="PTHR35368:SF1">
    <property type="entry name" value="HYDROPEROXIDE REDUCTASE"/>
    <property type="match status" value="1"/>
</dbReference>
<proteinExistence type="predicted"/>
<dbReference type="AlphaFoldDB" id="A0A2T2WT74"/>
<gene>
    <name evidence="1" type="ORF">C7B46_20635</name>
</gene>
<name>A0A2T2WT74_9FIRM</name>
<dbReference type="Pfam" id="PF02566">
    <property type="entry name" value="OsmC"/>
    <property type="match status" value="1"/>
</dbReference>
<evidence type="ECO:0000313" key="1">
    <source>
        <dbReference type="EMBL" id="PSR25440.1"/>
    </source>
</evidence>
<accession>A0A2T2WT74</accession>
<dbReference type="InterPro" id="IPR003718">
    <property type="entry name" value="OsmC/Ohr_fam"/>
</dbReference>
<dbReference type="InterPro" id="IPR036102">
    <property type="entry name" value="OsmC/Ohrsf"/>
</dbReference>